<dbReference type="InterPro" id="IPR014710">
    <property type="entry name" value="RmlC-like_jellyroll"/>
</dbReference>
<evidence type="ECO:0000313" key="3">
    <source>
        <dbReference type="Proteomes" id="UP000019140"/>
    </source>
</evidence>
<feature type="region of interest" description="Disordered" evidence="1">
    <location>
        <begin position="13"/>
        <end position="32"/>
    </location>
</feature>
<protein>
    <recommendedName>
        <fullName evidence="4">Cupin 2 conserved barrel domain-containing protein</fullName>
    </recommendedName>
</protein>
<reference evidence="2 3" key="1">
    <citation type="journal article" date="2014" name="Nature">
        <title>An environmental bacterial taxon with a large and distinct metabolic repertoire.</title>
        <authorList>
            <person name="Wilson M.C."/>
            <person name="Mori T."/>
            <person name="Ruckert C."/>
            <person name="Uria A.R."/>
            <person name="Helf M.J."/>
            <person name="Takada K."/>
            <person name="Gernert C."/>
            <person name="Steffens U.A."/>
            <person name="Heycke N."/>
            <person name="Schmitt S."/>
            <person name="Rinke C."/>
            <person name="Helfrich E.J."/>
            <person name="Brachmann A.O."/>
            <person name="Gurgui C."/>
            <person name="Wakimoto T."/>
            <person name="Kracht M."/>
            <person name="Crusemann M."/>
            <person name="Hentschel U."/>
            <person name="Abe I."/>
            <person name="Matsunaga S."/>
            <person name="Kalinowski J."/>
            <person name="Takeyama H."/>
            <person name="Piel J."/>
        </authorList>
    </citation>
    <scope>NUCLEOTIDE SEQUENCE [LARGE SCALE GENOMIC DNA]</scope>
    <source>
        <strain evidence="3">TSY2</strain>
    </source>
</reference>
<comment type="caution">
    <text evidence="2">The sequence shown here is derived from an EMBL/GenBank/DDBJ whole genome shotgun (WGS) entry which is preliminary data.</text>
</comment>
<dbReference type="HOGENOM" id="CLU_120735_2_0_7"/>
<name>W4MF56_9BACT</name>
<gene>
    <name evidence="2" type="ORF">ETSY2_03095</name>
</gene>
<dbReference type="Gene3D" id="2.60.120.10">
    <property type="entry name" value="Jelly Rolls"/>
    <property type="match status" value="1"/>
</dbReference>
<proteinExistence type="predicted"/>
<evidence type="ECO:0008006" key="4">
    <source>
        <dbReference type="Google" id="ProtNLM"/>
    </source>
</evidence>
<evidence type="ECO:0000256" key="1">
    <source>
        <dbReference type="SAM" id="MobiDB-lite"/>
    </source>
</evidence>
<dbReference type="Proteomes" id="UP000019140">
    <property type="component" value="Unassembled WGS sequence"/>
</dbReference>
<dbReference type="SUPFAM" id="SSF51182">
    <property type="entry name" value="RmlC-like cupins"/>
    <property type="match status" value="1"/>
</dbReference>
<dbReference type="EMBL" id="AZHX01000125">
    <property type="protein sequence ID" value="ETX08828.1"/>
    <property type="molecule type" value="Genomic_DNA"/>
</dbReference>
<evidence type="ECO:0000313" key="2">
    <source>
        <dbReference type="EMBL" id="ETX08828.1"/>
    </source>
</evidence>
<keyword evidence="3" id="KW-1185">Reference proteome</keyword>
<accession>W4MF56</accession>
<dbReference type="AlphaFoldDB" id="W4MF56"/>
<dbReference type="InterPro" id="IPR011051">
    <property type="entry name" value="RmlC_Cupin_sf"/>
</dbReference>
<organism evidence="2 3">
    <name type="scientific">Candidatus Entotheonella gemina</name>
    <dbReference type="NCBI Taxonomy" id="1429439"/>
    <lineage>
        <taxon>Bacteria</taxon>
        <taxon>Pseudomonadati</taxon>
        <taxon>Nitrospinota/Tectimicrobiota group</taxon>
        <taxon>Candidatus Tectimicrobiota</taxon>
        <taxon>Candidatus Entotheonellia</taxon>
        <taxon>Candidatus Entotheonellales</taxon>
        <taxon>Candidatus Entotheonellaceae</taxon>
        <taxon>Candidatus Entotheonella</taxon>
    </lineage>
</organism>
<sequence>MGIYRLYAGDDGQSHIEEQHPNSHPALATPQASQPILFRERPRGLFSDWHNAPQRQYLIILSGEVEIGLGDGSKHGFGAGTALLAEDTTGQGHTTLIVDGERVIQAVIPLDTAT</sequence>